<reference evidence="2 3" key="1">
    <citation type="submission" date="2023-06" db="EMBL/GenBank/DDBJ databases">
        <authorList>
            <person name="Oyuntsetseg B."/>
            <person name="Kim S.B."/>
        </authorList>
    </citation>
    <scope>NUCLEOTIDE SEQUENCE [LARGE SCALE GENOMIC DNA]</scope>
    <source>
        <strain evidence="2 3">2-15</strain>
    </source>
</reference>
<feature type="compositionally biased region" description="Basic and acidic residues" evidence="1">
    <location>
        <begin position="424"/>
        <end position="446"/>
    </location>
</feature>
<gene>
    <name evidence="2" type="ORF">QRX50_45480</name>
</gene>
<feature type="region of interest" description="Disordered" evidence="1">
    <location>
        <begin position="424"/>
        <end position="464"/>
    </location>
</feature>
<organism evidence="2 3">
    <name type="scientific">Amycolatopsis carbonis</name>
    <dbReference type="NCBI Taxonomy" id="715471"/>
    <lineage>
        <taxon>Bacteria</taxon>
        <taxon>Bacillati</taxon>
        <taxon>Actinomycetota</taxon>
        <taxon>Actinomycetes</taxon>
        <taxon>Pseudonocardiales</taxon>
        <taxon>Pseudonocardiaceae</taxon>
        <taxon>Amycolatopsis</taxon>
    </lineage>
</organism>
<dbReference type="Proteomes" id="UP001236014">
    <property type="component" value="Chromosome"/>
</dbReference>
<proteinExistence type="predicted"/>
<dbReference type="RefSeq" id="WP_285969241.1">
    <property type="nucleotide sequence ID" value="NZ_CP127294.1"/>
</dbReference>
<feature type="compositionally biased region" description="Acidic residues" evidence="1">
    <location>
        <begin position="131"/>
        <end position="146"/>
    </location>
</feature>
<keyword evidence="3" id="KW-1185">Reference proteome</keyword>
<evidence type="ECO:0000313" key="2">
    <source>
        <dbReference type="EMBL" id="WIX78526.1"/>
    </source>
</evidence>
<dbReference type="AlphaFoldDB" id="A0A9Y2IFU9"/>
<feature type="compositionally biased region" description="Acidic residues" evidence="1">
    <location>
        <begin position="113"/>
        <end position="122"/>
    </location>
</feature>
<feature type="region of interest" description="Disordered" evidence="1">
    <location>
        <begin position="1"/>
        <end position="186"/>
    </location>
</feature>
<evidence type="ECO:0008006" key="4">
    <source>
        <dbReference type="Google" id="ProtNLM"/>
    </source>
</evidence>
<feature type="compositionally biased region" description="Pro residues" evidence="1">
    <location>
        <begin position="20"/>
        <end position="60"/>
    </location>
</feature>
<dbReference type="EMBL" id="CP127294">
    <property type="protein sequence ID" value="WIX78526.1"/>
    <property type="molecule type" value="Genomic_DNA"/>
</dbReference>
<feature type="compositionally biased region" description="Polar residues" evidence="1">
    <location>
        <begin position="160"/>
        <end position="177"/>
    </location>
</feature>
<protein>
    <recommendedName>
        <fullName evidence="4">WXG100 family type VII secretion target</fullName>
    </recommendedName>
</protein>
<dbReference type="Gene3D" id="1.20.120.20">
    <property type="entry name" value="Apolipoprotein"/>
    <property type="match status" value="1"/>
</dbReference>
<sequence>MARHSHPGGSGGTTHHTPTHPAPPQQGHPNTPPQHPNTPPQHPNTPPQHPNTPPNRPGSPPQQGNPGTPAGGHSGSPQPHGGEDGPRAAPGGNGPWPPNGPGGHGSGGQPPEPPDDHDDDDEEKPKKKKEDDEDDDSDEDDSDDGGDSPSSSGGDPGAAPTTSPSGFDEGSSISEQLQPPEDTSGEDIQDLVKEAGVEVMAVEWIFQQLTGETLTQKFIEPITGDFSKISADAEAWRNIAEAMKAFSTVMVGNEKILGDSWSGPAALAHKAYVDLGWRAGLAAEAGIAELIAKGFELLSDTSQKLAAKALDLLKSLIDRLLVMAAEACVPIAGWIADAITGLSEILPLINALISIIDMIKDIVQKVGDLWNSVKDIGSQLAKIKDVGSISDVVDIGKGIAGDVGDIKDNAKDIAGDVGDIKDSVKDGVKETRENHQDNKDYWDSRKSRTPAHSGSGRISGRIDD</sequence>
<dbReference type="KEGG" id="acab:QRX50_45480"/>
<evidence type="ECO:0000256" key="1">
    <source>
        <dbReference type="SAM" id="MobiDB-lite"/>
    </source>
</evidence>
<name>A0A9Y2IFU9_9PSEU</name>
<evidence type="ECO:0000313" key="3">
    <source>
        <dbReference type="Proteomes" id="UP001236014"/>
    </source>
</evidence>
<accession>A0A9Y2IFU9</accession>